<sequence>MKKPLLLFGTFLLLIITSSCKDEKKDEKARIPEQYALEDLYNTKDVSASGFNVDETKILITNNATGIYNAYELNISDTTTITLTKSTNESIFTIDYLPGSSKFIYSADEGGNENSHLFLMDRNNSIPKDITPWENSANSFFGWSQDKKNMYISSNKRDVKYFDLLKLDTISWRPTVLYQTNSDLSPSLISKSERYIALNKSITTDKNEMYLYDRKNKTTKRISTDKEANWNPMAFEKNDSIMYYSSNEDTEFSYLVKYNINTGKSEKIFEDKWDINYMYLSKNEKYHAIFINNDGKNKVLLFDHVTGKQINLPAFNDGDVTNIIISNSENKLLLTVGSSTSPANLYFYDIPSKKLKQLTSVLNKKINQNDLVTAQVVRFKSFDGKEIPAIYYKPIQASKDNKVPALIWVHGGPGGQSRIGYSNSIQYLVNRGYAVLAVNNRGSSGYGRTFYKMDNKDHSNGDLKDCIWGKKWLVEQDYIDSNAIGLYGGSYGGSMVLGALAFHPEEFKVGVDLFGVANWPRTLKSIPPFWESFRKALYDEMGDPYTSDSIRLKKISPLYNYDKINKPLLVFQGSNDVRVLPIESNEIVAGVKKNGVPVEYIVFPDEGHGFQKNENQITTTKTTLAFLEKYLKTPKK</sequence>
<evidence type="ECO:0000259" key="4">
    <source>
        <dbReference type="Pfam" id="PF00326"/>
    </source>
</evidence>
<feature type="domain" description="Peptidase S9A N-terminal" evidence="5">
    <location>
        <begin position="100"/>
        <end position="359"/>
    </location>
</feature>
<evidence type="ECO:0000313" key="6">
    <source>
        <dbReference type="EMBL" id="SDH34186.1"/>
    </source>
</evidence>
<evidence type="ECO:0000256" key="3">
    <source>
        <dbReference type="ARBA" id="ARBA00022825"/>
    </source>
</evidence>
<dbReference type="SUPFAM" id="SSF82171">
    <property type="entry name" value="DPP6 N-terminal domain-like"/>
    <property type="match status" value="1"/>
</dbReference>
<dbReference type="PROSITE" id="PS51257">
    <property type="entry name" value="PROKAR_LIPOPROTEIN"/>
    <property type="match status" value="1"/>
</dbReference>
<dbReference type="InterPro" id="IPR011042">
    <property type="entry name" value="6-blade_b-propeller_TolB-like"/>
</dbReference>
<evidence type="ECO:0000259" key="5">
    <source>
        <dbReference type="Pfam" id="PF02897"/>
    </source>
</evidence>
<dbReference type="EMBL" id="FNDB01000006">
    <property type="protein sequence ID" value="SDH34186.1"/>
    <property type="molecule type" value="Genomic_DNA"/>
</dbReference>
<gene>
    <name evidence="6" type="ORF">SAMN04488062_10687</name>
</gene>
<dbReference type="GO" id="GO:0006508">
    <property type="term" value="P:proteolysis"/>
    <property type="evidence" value="ECO:0007669"/>
    <property type="project" value="UniProtKB-KW"/>
</dbReference>
<dbReference type="GO" id="GO:0004252">
    <property type="term" value="F:serine-type endopeptidase activity"/>
    <property type="evidence" value="ECO:0007669"/>
    <property type="project" value="InterPro"/>
</dbReference>
<reference evidence="7" key="1">
    <citation type="submission" date="2016-10" db="EMBL/GenBank/DDBJ databases">
        <authorList>
            <person name="Varghese N."/>
            <person name="Submissions S."/>
        </authorList>
    </citation>
    <scope>NUCLEOTIDE SEQUENCE [LARGE SCALE GENOMIC DNA]</scope>
    <source>
        <strain evidence="7">CGMCC 1.2747</strain>
    </source>
</reference>
<protein>
    <submittedName>
        <fullName evidence="6">Dipeptidyl aminopeptidase/acylaminoacyl peptidase</fullName>
    </submittedName>
</protein>
<evidence type="ECO:0000256" key="1">
    <source>
        <dbReference type="ARBA" id="ARBA00022670"/>
    </source>
</evidence>
<dbReference type="GO" id="GO:0004177">
    <property type="term" value="F:aminopeptidase activity"/>
    <property type="evidence" value="ECO:0007669"/>
    <property type="project" value="UniProtKB-KW"/>
</dbReference>
<dbReference type="PRINTS" id="PR00862">
    <property type="entry name" value="PROLIGOPTASE"/>
</dbReference>
<dbReference type="PANTHER" id="PTHR42776:SF27">
    <property type="entry name" value="DIPEPTIDYL PEPTIDASE FAMILY MEMBER 6"/>
    <property type="match status" value="1"/>
</dbReference>
<dbReference type="AlphaFoldDB" id="A0A1G8BLX3"/>
<dbReference type="InterPro" id="IPR023302">
    <property type="entry name" value="Pept_S9A_N"/>
</dbReference>
<dbReference type="Gene3D" id="2.140.10.30">
    <property type="entry name" value="Dipeptidylpeptidase IV, N-terminal domain"/>
    <property type="match status" value="1"/>
</dbReference>
<feature type="domain" description="Peptidase S9 prolyl oligopeptidase catalytic" evidence="4">
    <location>
        <begin position="421"/>
        <end position="632"/>
    </location>
</feature>
<dbReference type="PANTHER" id="PTHR42776">
    <property type="entry name" value="SERINE PEPTIDASE S9 FAMILY MEMBER"/>
    <property type="match status" value="1"/>
</dbReference>
<dbReference type="Gene3D" id="2.120.10.30">
    <property type="entry name" value="TolB, C-terminal domain"/>
    <property type="match status" value="1"/>
</dbReference>
<accession>A0A1G8BLX3</accession>
<dbReference type="Gene3D" id="3.40.50.1820">
    <property type="entry name" value="alpha/beta hydrolase"/>
    <property type="match status" value="1"/>
</dbReference>
<name>A0A1G8BLX3_9FLAO</name>
<dbReference type="Pfam" id="PF00326">
    <property type="entry name" value="Peptidase_S9"/>
    <property type="match status" value="1"/>
</dbReference>
<evidence type="ECO:0000313" key="7">
    <source>
        <dbReference type="Proteomes" id="UP000199274"/>
    </source>
</evidence>
<evidence type="ECO:0000256" key="2">
    <source>
        <dbReference type="ARBA" id="ARBA00022801"/>
    </source>
</evidence>
<dbReference type="InterPro" id="IPR001375">
    <property type="entry name" value="Peptidase_S9_cat"/>
</dbReference>
<dbReference type="InterPro" id="IPR002470">
    <property type="entry name" value="Peptidase_S9A"/>
</dbReference>
<proteinExistence type="predicted"/>
<dbReference type="OrthoDB" id="108903at2"/>
<keyword evidence="6" id="KW-0031">Aminopeptidase</keyword>
<dbReference type="SUPFAM" id="SSF53474">
    <property type="entry name" value="alpha/beta-Hydrolases"/>
    <property type="match status" value="1"/>
</dbReference>
<dbReference type="Pfam" id="PF02897">
    <property type="entry name" value="Peptidase_S9_N"/>
    <property type="match status" value="1"/>
</dbReference>
<dbReference type="InterPro" id="IPR029058">
    <property type="entry name" value="AB_hydrolase_fold"/>
</dbReference>
<organism evidence="6 7">
    <name type="scientific">Flavobacterium omnivorum</name>
    <dbReference type="NCBI Taxonomy" id="178355"/>
    <lineage>
        <taxon>Bacteria</taxon>
        <taxon>Pseudomonadati</taxon>
        <taxon>Bacteroidota</taxon>
        <taxon>Flavobacteriia</taxon>
        <taxon>Flavobacteriales</taxon>
        <taxon>Flavobacteriaceae</taxon>
        <taxon>Flavobacterium</taxon>
    </lineage>
</organism>
<dbReference type="STRING" id="178355.SAMN04488062_10687"/>
<keyword evidence="3" id="KW-0720">Serine protease</keyword>
<dbReference type="Proteomes" id="UP000199274">
    <property type="component" value="Unassembled WGS sequence"/>
</dbReference>
<dbReference type="RefSeq" id="WP_091257222.1">
    <property type="nucleotide sequence ID" value="NZ_FNDB01000006.1"/>
</dbReference>
<keyword evidence="1" id="KW-0645">Protease</keyword>
<keyword evidence="7" id="KW-1185">Reference proteome</keyword>
<keyword evidence="2" id="KW-0378">Hydrolase</keyword>